<gene>
    <name evidence="1" type="ORF">Vadar_032055</name>
</gene>
<sequence length="123" mass="14340">MASEACEVNGYYIPKNTRLNVNIWAIGRDPDIWENPLEFNPERFLSGENMKMDTWGDDFKLIPFGAGRRICAGARMRVVMLEYFLGTLVHSFDWKLPDGMVELDMNETFGLLEYWLYCGPVYR</sequence>
<organism evidence="1 2">
    <name type="scientific">Vaccinium darrowii</name>
    <dbReference type="NCBI Taxonomy" id="229202"/>
    <lineage>
        <taxon>Eukaryota</taxon>
        <taxon>Viridiplantae</taxon>
        <taxon>Streptophyta</taxon>
        <taxon>Embryophyta</taxon>
        <taxon>Tracheophyta</taxon>
        <taxon>Spermatophyta</taxon>
        <taxon>Magnoliopsida</taxon>
        <taxon>eudicotyledons</taxon>
        <taxon>Gunneridae</taxon>
        <taxon>Pentapetalae</taxon>
        <taxon>asterids</taxon>
        <taxon>Ericales</taxon>
        <taxon>Ericaceae</taxon>
        <taxon>Vaccinioideae</taxon>
        <taxon>Vaccinieae</taxon>
        <taxon>Vaccinium</taxon>
    </lineage>
</organism>
<reference evidence="1 2" key="1">
    <citation type="journal article" date="2021" name="Hortic Res">
        <title>High-quality reference genome and annotation aids understanding of berry development for evergreen blueberry (Vaccinium darrowii).</title>
        <authorList>
            <person name="Yu J."/>
            <person name="Hulse-Kemp A.M."/>
            <person name="Babiker E."/>
            <person name="Staton M."/>
        </authorList>
    </citation>
    <scope>NUCLEOTIDE SEQUENCE [LARGE SCALE GENOMIC DNA]</scope>
    <source>
        <strain evidence="2">cv. NJ 8807/NJ 8810</strain>
        <tissue evidence="1">Young leaf</tissue>
    </source>
</reference>
<dbReference type="EMBL" id="CM037151">
    <property type="protein sequence ID" value="KAH7844824.1"/>
    <property type="molecule type" value="Genomic_DNA"/>
</dbReference>
<evidence type="ECO:0000313" key="1">
    <source>
        <dbReference type="EMBL" id="KAH7844824.1"/>
    </source>
</evidence>
<comment type="caution">
    <text evidence="1">The sequence shown here is derived from an EMBL/GenBank/DDBJ whole genome shotgun (WGS) entry which is preliminary data.</text>
</comment>
<dbReference type="Proteomes" id="UP000828048">
    <property type="component" value="Chromosome 1"/>
</dbReference>
<proteinExistence type="predicted"/>
<name>A0ACB7XUZ7_9ERIC</name>
<keyword evidence="2" id="KW-1185">Reference proteome</keyword>
<evidence type="ECO:0000313" key="2">
    <source>
        <dbReference type="Proteomes" id="UP000828048"/>
    </source>
</evidence>
<protein>
    <submittedName>
        <fullName evidence="1">Uncharacterized protein</fullName>
    </submittedName>
</protein>
<accession>A0ACB7XUZ7</accession>